<comment type="caution">
    <text evidence="3">The sequence shown here is derived from an EMBL/GenBank/DDBJ whole genome shotgun (WGS) entry which is preliminary data.</text>
</comment>
<accession>A0A8H3VC74</accession>
<evidence type="ECO:0000259" key="1">
    <source>
        <dbReference type="PROSITE" id="PS50097"/>
    </source>
</evidence>
<gene>
    <name evidence="2" type="ORF">BLS_004607</name>
    <name evidence="4" type="ORF">EG327_008458</name>
    <name evidence="3" type="ORF">EG328_008008</name>
</gene>
<organism evidence="3 5">
    <name type="scientific">Venturia inaequalis</name>
    <name type="common">Apple scab fungus</name>
    <dbReference type="NCBI Taxonomy" id="5025"/>
    <lineage>
        <taxon>Eukaryota</taxon>
        <taxon>Fungi</taxon>
        <taxon>Dikarya</taxon>
        <taxon>Ascomycota</taxon>
        <taxon>Pezizomycotina</taxon>
        <taxon>Dothideomycetes</taxon>
        <taxon>Pleosporomycetidae</taxon>
        <taxon>Venturiales</taxon>
        <taxon>Venturiaceae</taxon>
        <taxon>Venturia</taxon>
    </lineage>
</organism>
<dbReference type="EMBL" id="WNWR01000053">
    <property type="protein sequence ID" value="KAE9992583.1"/>
    <property type="molecule type" value="Genomic_DNA"/>
</dbReference>
<dbReference type="InterPro" id="IPR000210">
    <property type="entry name" value="BTB/POZ_dom"/>
</dbReference>
<dbReference type="SUPFAM" id="SSF54695">
    <property type="entry name" value="POZ domain"/>
    <property type="match status" value="1"/>
</dbReference>
<name>A0A8H3VC74_VENIN</name>
<dbReference type="Proteomes" id="UP000447873">
    <property type="component" value="Unassembled WGS sequence"/>
</dbReference>
<dbReference type="SMART" id="SM00225">
    <property type="entry name" value="BTB"/>
    <property type="match status" value="1"/>
</dbReference>
<keyword evidence="6" id="KW-1185">Reference proteome</keyword>
<dbReference type="InterPro" id="IPR011333">
    <property type="entry name" value="SKP1/BTB/POZ_sf"/>
</dbReference>
<evidence type="ECO:0000313" key="4">
    <source>
        <dbReference type="EMBL" id="KAE9992583.1"/>
    </source>
</evidence>
<dbReference type="AlphaFoldDB" id="A0A8H3VC74"/>
<dbReference type="OrthoDB" id="6359816at2759"/>
<protein>
    <recommendedName>
        <fullName evidence="1">BTB domain-containing protein</fullName>
    </recommendedName>
</protein>
<evidence type="ECO:0000313" key="6">
    <source>
        <dbReference type="Proteomes" id="UP000490939"/>
    </source>
</evidence>
<dbReference type="EMBL" id="WNWS01000044">
    <property type="protein sequence ID" value="KAE9985018.1"/>
    <property type="molecule type" value="Genomic_DNA"/>
</dbReference>
<evidence type="ECO:0000313" key="5">
    <source>
        <dbReference type="Proteomes" id="UP000447873"/>
    </source>
</evidence>
<dbReference type="PANTHER" id="PTHR47843:SF5">
    <property type="entry name" value="BTB_POZ DOMAIN PROTEIN"/>
    <property type="match status" value="1"/>
</dbReference>
<evidence type="ECO:0000313" key="2">
    <source>
        <dbReference type="EMBL" id="KAE9971137.1"/>
    </source>
</evidence>
<reference evidence="3 5" key="1">
    <citation type="submission" date="2018-12" db="EMBL/GenBank/DDBJ databases">
        <title>Venturia inaequalis Genome Resource.</title>
        <authorList>
            <person name="Lichtner F.J."/>
        </authorList>
    </citation>
    <scope>NUCLEOTIDE SEQUENCE [LARGE SCALE GENOMIC DNA]</scope>
    <source>
        <strain evidence="3 5">120213</strain>
        <strain evidence="2">Bline_iso_100314</strain>
        <strain evidence="4 6">DMI_063113</strain>
    </source>
</reference>
<sequence>MTDTPLKALTAGLRRMFDTGKHTDLVLRCTEDGKEFKVHKAIVCAQSKFFEKACKPDSFKEGKEHHINLTIGKSSIIAIVLNYLYTLEYDNKNEDILVSHVNVYEAASFYDIPPLQTLVVEEFKKHLNVEQDSLPKAVRAIYNDIPYLDRTLRDLALDAIVKNSGTLLGSSEEEATELSKIMDDLPQLGKDLTYRLLLEVVKVRSDIVARLTNYPLY</sequence>
<dbReference type="PROSITE" id="PS50097">
    <property type="entry name" value="BTB"/>
    <property type="match status" value="1"/>
</dbReference>
<dbReference type="Proteomes" id="UP000433883">
    <property type="component" value="Unassembled WGS sequence"/>
</dbReference>
<proteinExistence type="predicted"/>
<dbReference type="PANTHER" id="PTHR47843">
    <property type="entry name" value="BTB DOMAIN-CONTAINING PROTEIN-RELATED"/>
    <property type="match status" value="1"/>
</dbReference>
<feature type="domain" description="BTB" evidence="1">
    <location>
        <begin position="23"/>
        <end position="93"/>
    </location>
</feature>
<evidence type="ECO:0000313" key="3">
    <source>
        <dbReference type="EMBL" id="KAE9985018.1"/>
    </source>
</evidence>
<dbReference type="EMBL" id="WNWQ01000303">
    <property type="protein sequence ID" value="KAE9971137.1"/>
    <property type="molecule type" value="Genomic_DNA"/>
</dbReference>
<dbReference type="Pfam" id="PF00651">
    <property type="entry name" value="BTB"/>
    <property type="match status" value="1"/>
</dbReference>
<dbReference type="Proteomes" id="UP000490939">
    <property type="component" value="Unassembled WGS sequence"/>
</dbReference>
<dbReference type="CDD" id="cd18186">
    <property type="entry name" value="BTB_POZ_ZBTB_KLHL-like"/>
    <property type="match status" value="1"/>
</dbReference>
<dbReference type="Gene3D" id="3.30.710.10">
    <property type="entry name" value="Potassium Channel Kv1.1, Chain A"/>
    <property type="match status" value="1"/>
</dbReference>